<sequence length="162" mass="18291">MEALKQMGIALLEMLLLLGLVGFVVWAINASRPLSLPLRQQHERLGRALAELRRQSRRHPHLREPLQQVRAYGRNLYKLFPKLTELERLCTTPGLDYHTRTEVSARYTSLDTTLDQGIAYIERLGAELALVEGKGEPPALADLPQHLIALREALHPPSIHQG</sequence>
<reference evidence="1 2" key="1">
    <citation type="submission" date="2018-08" db="EMBL/GenBank/DDBJ databases">
        <title>Meiothermus luteus KCTC 52599 genome sequencing project.</title>
        <authorList>
            <person name="Da Costa M.S."/>
            <person name="Albuquerque L."/>
            <person name="Raposo P."/>
            <person name="Froufe H.J.C."/>
            <person name="Barroso C.S."/>
            <person name="Egas C."/>
        </authorList>
    </citation>
    <scope>NUCLEOTIDE SEQUENCE [LARGE SCALE GENOMIC DNA]</scope>
    <source>
        <strain evidence="1 2">KCTC 52599</strain>
    </source>
</reference>
<dbReference type="EMBL" id="QWKZ01000019">
    <property type="protein sequence ID" value="RIH87698.1"/>
    <property type="molecule type" value="Genomic_DNA"/>
</dbReference>
<keyword evidence="2" id="KW-1185">Reference proteome</keyword>
<evidence type="ECO:0000313" key="2">
    <source>
        <dbReference type="Proteomes" id="UP000265800"/>
    </source>
</evidence>
<gene>
    <name evidence="1" type="ORF">Mlute_00859</name>
</gene>
<dbReference type="OrthoDB" id="27423at2"/>
<accession>A0A399EUI6</accession>
<dbReference type="RefSeq" id="WP_119359527.1">
    <property type="nucleotide sequence ID" value="NZ_QWKZ01000019.1"/>
</dbReference>
<dbReference type="Proteomes" id="UP000265800">
    <property type="component" value="Unassembled WGS sequence"/>
</dbReference>
<evidence type="ECO:0000313" key="1">
    <source>
        <dbReference type="EMBL" id="RIH87698.1"/>
    </source>
</evidence>
<proteinExistence type="predicted"/>
<name>A0A399EUI6_9DEIN</name>
<dbReference type="AlphaFoldDB" id="A0A399EUI6"/>
<protein>
    <submittedName>
        <fullName evidence="1">Uncharacterized protein</fullName>
    </submittedName>
</protein>
<comment type="caution">
    <text evidence="1">The sequence shown here is derived from an EMBL/GenBank/DDBJ whole genome shotgun (WGS) entry which is preliminary data.</text>
</comment>
<organism evidence="1 2">
    <name type="scientific">Meiothermus luteus</name>
    <dbReference type="NCBI Taxonomy" id="2026184"/>
    <lineage>
        <taxon>Bacteria</taxon>
        <taxon>Thermotogati</taxon>
        <taxon>Deinococcota</taxon>
        <taxon>Deinococci</taxon>
        <taxon>Thermales</taxon>
        <taxon>Thermaceae</taxon>
        <taxon>Meiothermus</taxon>
    </lineage>
</organism>